<accession>A0ABW5T149</accession>
<protein>
    <submittedName>
        <fullName evidence="2">Uncharacterized protein</fullName>
    </submittedName>
</protein>
<comment type="caution">
    <text evidence="2">The sequence shown here is derived from an EMBL/GenBank/DDBJ whole genome shotgun (WGS) entry which is preliminary data.</text>
</comment>
<gene>
    <name evidence="2" type="ORF">ACFSUB_08295</name>
</gene>
<dbReference type="RefSeq" id="WP_380712707.1">
    <property type="nucleotide sequence ID" value="NZ_JBHUML010000002.1"/>
</dbReference>
<evidence type="ECO:0000256" key="1">
    <source>
        <dbReference type="SAM" id="MobiDB-lite"/>
    </source>
</evidence>
<name>A0ABW5T149_9BACI</name>
<dbReference type="EMBL" id="JBHUML010000002">
    <property type="protein sequence ID" value="MFD2705465.1"/>
    <property type="molecule type" value="Genomic_DNA"/>
</dbReference>
<sequence length="471" mass="51396">MTQSPRSGRVKQSDGTTQNIVDILGGGTPLDKAPVNINKFAAQGDEVVGEDGNVYSFTQLLQNVGGGGTVDSVDWADVQNKPSSYNPTNHNHDELYYTKQQVDDEFSALNPYQVKNNSGDSSPGYLENKIDGSTLATENNVVVVKDVQGLTIGIVEINDALTGTETNIQSQINQLKNDLESAAQGMHFYSEFETKADLDGATTMTDGAVAIVLADETHDGNRTMYIYSGALGMWRYVGRFEYVSNFLEMQDTPTTYENADGKIVKVDETNGRLLFDFQKWSDIQDGPSSSPTDIDEAASQRHEHTNKPSLDQITVENGSLFINGVEFVPKKQTLYARRTGSNQSLPNGETLVFNSKTSGDIDYDESTGEFTLEQGKTYSITAQFHMYFGDNWTMVKLVYADTEEEPSEGGAQVTLNAVNAGNANNTGNILSALITPSSTRAFKLMKSDTQGNSNDTLKGDRNSSSLRIVEV</sequence>
<proteinExistence type="predicted"/>
<organism evidence="2 3">
    <name type="scientific">Salibacterium lacus</name>
    <dbReference type="NCBI Taxonomy" id="1898109"/>
    <lineage>
        <taxon>Bacteria</taxon>
        <taxon>Bacillati</taxon>
        <taxon>Bacillota</taxon>
        <taxon>Bacilli</taxon>
        <taxon>Bacillales</taxon>
        <taxon>Bacillaceae</taxon>
    </lineage>
</organism>
<reference evidence="3" key="1">
    <citation type="journal article" date="2019" name="Int. J. Syst. Evol. Microbiol.">
        <title>The Global Catalogue of Microorganisms (GCM) 10K type strain sequencing project: providing services to taxonomists for standard genome sequencing and annotation.</title>
        <authorList>
            <consortium name="The Broad Institute Genomics Platform"/>
            <consortium name="The Broad Institute Genome Sequencing Center for Infectious Disease"/>
            <person name="Wu L."/>
            <person name="Ma J."/>
        </authorList>
    </citation>
    <scope>NUCLEOTIDE SEQUENCE [LARGE SCALE GENOMIC DNA]</scope>
    <source>
        <strain evidence="3">KCTC 33792</strain>
    </source>
</reference>
<evidence type="ECO:0000313" key="2">
    <source>
        <dbReference type="EMBL" id="MFD2705465.1"/>
    </source>
</evidence>
<feature type="region of interest" description="Disordered" evidence="1">
    <location>
        <begin position="282"/>
        <end position="308"/>
    </location>
</feature>
<evidence type="ECO:0000313" key="3">
    <source>
        <dbReference type="Proteomes" id="UP001597520"/>
    </source>
</evidence>
<keyword evidence="3" id="KW-1185">Reference proteome</keyword>
<feature type="region of interest" description="Disordered" evidence="1">
    <location>
        <begin position="447"/>
        <end position="471"/>
    </location>
</feature>
<dbReference type="Proteomes" id="UP001597520">
    <property type="component" value="Unassembled WGS sequence"/>
</dbReference>